<dbReference type="FunCoup" id="A0A2I4CJU3">
    <property type="interactions" value="1177"/>
</dbReference>
<dbReference type="AlphaFoldDB" id="A0A2I4CJU3"/>
<evidence type="ECO:0000313" key="11">
    <source>
        <dbReference type="Proteomes" id="UP000192220"/>
    </source>
</evidence>
<dbReference type="SMART" id="SM00976">
    <property type="entry name" value="Telo_bind"/>
    <property type="match status" value="1"/>
</dbReference>
<dbReference type="GO" id="GO:0098505">
    <property type="term" value="F:G-rich strand telomeric DNA binding"/>
    <property type="evidence" value="ECO:0007669"/>
    <property type="project" value="TreeGrafter"/>
</dbReference>
<evidence type="ECO:0000256" key="5">
    <source>
        <dbReference type="ARBA" id="ARBA00022454"/>
    </source>
</evidence>
<organism evidence="11 12">
    <name type="scientific">Austrofundulus limnaeus</name>
    <name type="common">Annual killifish</name>
    <dbReference type="NCBI Taxonomy" id="52670"/>
    <lineage>
        <taxon>Eukaryota</taxon>
        <taxon>Metazoa</taxon>
        <taxon>Chordata</taxon>
        <taxon>Craniata</taxon>
        <taxon>Vertebrata</taxon>
        <taxon>Euteleostomi</taxon>
        <taxon>Actinopterygii</taxon>
        <taxon>Neopterygii</taxon>
        <taxon>Teleostei</taxon>
        <taxon>Neoteleostei</taxon>
        <taxon>Acanthomorphata</taxon>
        <taxon>Ovalentaria</taxon>
        <taxon>Atherinomorphae</taxon>
        <taxon>Cyprinodontiformes</taxon>
        <taxon>Rivulidae</taxon>
        <taxon>Austrofundulus</taxon>
    </lineage>
</organism>
<protein>
    <recommendedName>
        <fullName evidence="4">Protection of telomeres protein 1</fullName>
    </recommendedName>
</protein>
<accession>A0A2I4CJU3</accession>
<dbReference type="InterPro" id="IPR028389">
    <property type="entry name" value="POT1"/>
</dbReference>
<dbReference type="OrthoDB" id="2186770at2759"/>
<evidence type="ECO:0000256" key="8">
    <source>
        <dbReference type="ARBA" id="ARBA00023242"/>
    </source>
</evidence>
<proteinExistence type="inferred from homology"/>
<dbReference type="STRING" id="52670.A0A2I4CJU3"/>
<feature type="region of interest" description="Disordered" evidence="9">
    <location>
        <begin position="171"/>
        <end position="194"/>
    </location>
</feature>
<comment type="similarity">
    <text evidence="3">Belongs to the telombin family.</text>
</comment>
<dbReference type="KEGG" id="alim:106529399"/>
<dbReference type="InterPro" id="IPR012340">
    <property type="entry name" value="NA-bd_OB-fold"/>
</dbReference>
<dbReference type="GO" id="GO:0032210">
    <property type="term" value="P:regulation of telomere maintenance via telomerase"/>
    <property type="evidence" value="ECO:0007669"/>
    <property type="project" value="TreeGrafter"/>
</dbReference>
<dbReference type="CDD" id="cd04498">
    <property type="entry name" value="hPOT1_OB2"/>
    <property type="match status" value="1"/>
</dbReference>
<dbReference type="InterPro" id="IPR048953">
    <property type="entry name" value="POT1_C_insert"/>
</dbReference>
<dbReference type="InterPro" id="IPR032042">
    <property type="entry name" value="POT1PC"/>
</dbReference>
<evidence type="ECO:0000259" key="10">
    <source>
        <dbReference type="SMART" id="SM00976"/>
    </source>
</evidence>
<dbReference type="CDD" id="cd04497">
    <property type="entry name" value="hPOT1_OB1_like"/>
    <property type="match status" value="1"/>
</dbReference>
<dbReference type="SUPFAM" id="SSF50249">
    <property type="entry name" value="Nucleic acid-binding proteins"/>
    <property type="match status" value="2"/>
</dbReference>
<evidence type="ECO:0000256" key="9">
    <source>
        <dbReference type="SAM" id="MobiDB-lite"/>
    </source>
</evidence>
<dbReference type="InterPro" id="IPR011564">
    <property type="entry name" value="Telomer_end-bd_POT1/Cdc13"/>
</dbReference>
<dbReference type="GO" id="GO:0010521">
    <property type="term" value="F:telomerase inhibitor activity"/>
    <property type="evidence" value="ECO:0007669"/>
    <property type="project" value="TreeGrafter"/>
</dbReference>
<evidence type="ECO:0000256" key="4">
    <source>
        <dbReference type="ARBA" id="ARBA00015253"/>
    </source>
</evidence>
<dbReference type="GO" id="GO:0000783">
    <property type="term" value="C:nuclear telomere cap complex"/>
    <property type="evidence" value="ECO:0007669"/>
    <property type="project" value="TreeGrafter"/>
</dbReference>
<dbReference type="Pfam" id="PF16686">
    <property type="entry name" value="POT1PC"/>
    <property type="match status" value="1"/>
</dbReference>
<keyword evidence="5" id="KW-0158">Chromosome</keyword>
<dbReference type="InParanoid" id="A0A2I4CJU3"/>
<dbReference type="FunFam" id="2.40.50.140:FF:000119">
    <property type="entry name" value="Protection of telomeres 1 homolog"/>
    <property type="match status" value="1"/>
</dbReference>
<gene>
    <name evidence="12" type="primary">pot1</name>
</gene>
<evidence type="ECO:0000256" key="1">
    <source>
        <dbReference type="ARBA" id="ARBA00004123"/>
    </source>
</evidence>
<keyword evidence="7" id="KW-0238">DNA-binding</keyword>
<evidence type="ECO:0000256" key="2">
    <source>
        <dbReference type="ARBA" id="ARBA00004574"/>
    </source>
</evidence>
<dbReference type="PANTHER" id="PTHR14513:SF0">
    <property type="entry name" value="PROTECTION OF TELOMERES PROTEIN 1"/>
    <property type="match status" value="1"/>
</dbReference>
<evidence type="ECO:0000256" key="7">
    <source>
        <dbReference type="ARBA" id="ARBA00023125"/>
    </source>
</evidence>
<evidence type="ECO:0000313" key="12">
    <source>
        <dbReference type="RefSeq" id="XP_013880269.1"/>
    </source>
</evidence>
<dbReference type="GO" id="GO:0016233">
    <property type="term" value="P:telomere capping"/>
    <property type="evidence" value="ECO:0007669"/>
    <property type="project" value="TreeGrafter"/>
</dbReference>
<evidence type="ECO:0000256" key="6">
    <source>
        <dbReference type="ARBA" id="ARBA00022895"/>
    </source>
</evidence>
<evidence type="ECO:0000256" key="3">
    <source>
        <dbReference type="ARBA" id="ARBA00008442"/>
    </source>
</evidence>
<reference evidence="12" key="1">
    <citation type="submission" date="2025-08" db="UniProtKB">
        <authorList>
            <consortium name="RefSeq"/>
        </authorList>
    </citation>
    <scope>IDENTIFICATION</scope>
</reference>
<dbReference type="GeneID" id="106529399"/>
<feature type="domain" description="Telomeric single stranded DNA binding POT1/Cdc13" evidence="10">
    <location>
        <begin position="204"/>
        <end position="334"/>
    </location>
</feature>
<dbReference type="Pfam" id="PF21375">
    <property type="entry name" value="POT1_C_insert"/>
    <property type="match status" value="1"/>
</dbReference>
<keyword evidence="6" id="KW-0779">Telomere</keyword>
<keyword evidence="8" id="KW-0539">Nucleus</keyword>
<comment type="subcellular location">
    <subcellularLocation>
        <location evidence="2">Chromosome</location>
        <location evidence="2">Telomere</location>
    </subcellularLocation>
    <subcellularLocation>
        <location evidence="1">Nucleus</location>
    </subcellularLocation>
</comment>
<dbReference type="PANTHER" id="PTHR14513">
    <property type="entry name" value="PROTECTION OF TELOMERES 1"/>
    <property type="match status" value="1"/>
</dbReference>
<keyword evidence="11" id="KW-1185">Reference proteome</keyword>
<dbReference type="CTD" id="25913"/>
<name>A0A2I4CJU3_AUSLI</name>
<dbReference type="RefSeq" id="XP_013880269.1">
    <property type="nucleotide sequence ID" value="XM_014024815.1"/>
</dbReference>
<dbReference type="Proteomes" id="UP000192220">
    <property type="component" value="Unplaced"/>
</dbReference>
<dbReference type="Gene3D" id="2.40.50.140">
    <property type="entry name" value="Nucleic acid-binding proteins"/>
    <property type="match status" value="2"/>
</dbReference>
<dbReference type="Pfam" id="PF02765">
    <property type="entry name" value="POT1"/>
    <property type="match status" value="1"/>
</dbReference>
<sequence>MERTSTRDQRLDQCLSAAYRAVYWQGFGYIIYDGQFNNMPVEVQSDGTGTGAHVPAHLTQIPIAVINIGIDCTNKIVKGKVIHKGPLVTVKPGKLVQKAVIQDDDDPSQTMSINIILLGSLAKDFSEVVNQGDVVTASGFTVGKSPTAKQDKLHPFDLILSGDDAFIYVSQRSDPDPKSSLANRRRPTLPAEDSKATKASKYTYVKLDNLKDGSTVNVYGVVVFFRQPYQSRGTDFCSSLKITDQSNHSVACTIFCENLEDHPKIFKIGDIIRMHRVKVKSYNNSVTLVSTFGFSVVTFDGSVGGALEPRTSSKSFSFTEEDRQTVEELRSWAAGHVLGPSVLSAVPLSDVQLTGYFDLTCQLLAKATIQNNCTLLRVWDGTKCPHTLLEVIVEPGCTEGPTSFSKAKESLIANVLVYDNHAEFAKQLKPGDFLRIYNLRAIPGSIKVSGLTSSKPVEGDHVTLNLHGGTSYGKGIRVLPEDNPDVQKLKRVFESLPKDEEDDLSDSNLIEIWGTPPESLGVTVGGKEECSGVRTERSCSHQMLPVTLAQLKQSHPDGSHHVRVQLRSFEPRRLYQALKLFCNKCSSLQDIPDDELVAGIFSEASQRSRACRPPDLLSGQVNLHEESSVSQSRVLGIHLCPNLIVKDLMFLEGSTLEETRLIAAEYQNIVPVTSSGDHLALLDLSAPFLFRDRRRYYGCKQCSETVLRNLSSVSMEVMDEKMIANTLGVELLQFVFVMKLELQDATDTLDVFLMKHAEQFFGVSAEDASTNEEAQNRISQSMSILCPPEGSVGQRPWLDLCLLAYRAEEEAGQNQTCYQICNTTLLTPSSTLPKGRG</sequence>